<feature type="region of interest" description="Disordered" evidence="1">
    <location>
        <begin position="189"/>
        <end position="212"/>
    </location>
</feature>
<evidence type="ECO:0000256" key="2">
    <source>
        <dbReference type="SAM" id="Phobius"/>
    </source>
</evidence>
<evidence type="ECO:0000313" key="3">
    <source>
        <dbReference type="EMBL" id="PWA14893.1"/>
    </source>
</evidence>
<dbReference type="AlphaFoldDB" id="A0A315UUM5"/>
<keyword evidence="2" id="KW-1133">Transmembrane helix</keyword>
<accession>A0A315UUM5</accession>
<feature type="region of interest" description="Disordered" evidence="1">
    <location>
        <begin position="1"/>
        <end position="39"/>
    </location>
</feature>
<reference evidence="3 4" key="1">
    <citation type="journal article" date="2018" name="G3 (Bethesda)">
        <title>A High-Quality Reference Genome for the Invasive Mosquitofish Gambusia affinis Using a Chicago Library.</title>
        <authorList>
            <person name="Hoffberg S.L."/>
            <person name="Troendle N.J."/>
            <person name="Glenn T.C."/>
            <person name="Mahmud O."/>
            <person name="Louha S."/>
            <person name="Chalopin D."/>
            <person name="Bennetzen J.L."/>
            <person name="Mauricio R."/>
        </authorList>
    </citation>
    <scope>NUCLEOTIDE SEQUENCE [LARGE SCALE GENOMIC DNA]</scope>
    <source>
        <strain evidence="3">NE01/NJP1002.9</strain>
        <tissue evidence="3">Muscle</tissue>
    </source>
</reference>
<dbReference type="Proteomes" id="UP000250572">
    <property type="component" value="Unassembled WGS sequence"/>
</dbReference>
<feature type="transmembrane region" description="Helical" evidence="2">
    <location>
        <begin position="96"/>
        <end position="121"/>
    </location>
</feature>
<gene>
    <name evidence="3" type="ORF">CCH79_00014250</name>
</gene>
<name>A0A315UUM5_GAMAF</name>
<evidence type="ECO:0000313" key="4">
    <source>
        <dbReference type="Proteomes" id="UP000250572"/>
    </source>
</evidence>
<organism evidence="3 4">
    <name type="scientific">Gambusia affinis</name>
    <name type="common">Western mosquitofish</name>
    <name type="synonym">Heterandria affinis</name>
    <dbReference type="NCBI Taxonomy" id="33528"/>
    <lineage>
        <taxon>Eukaryota</taxon>
        <taxon>Metazoa</taxon>
        <taxon>Chordata</taxon>
        <taxon>Craniata</taxon>
        <taxon>Vertebrata</taxon>
        <taxon>Euteleostomi</taxon>
        <taxon>Actinopterygii</taxon>
        <taxon>Neopterygii</taxon>
        <taxon>Teleostei</taxon>
        <taxon>Neoteleostei</taxon>
        <taxon>Acanthomorphata</taxon>
        <taxon>Ovalentaria</taxon>
        <taxon>Atherinomorphae</taxon>
        <taxon>Cyprinodontiformes</taxon>
        <taxon>Poeciliidae</taxon>
        <taxon>Poeciliinae</taxon>
        <taxon>Gambusia</taxon>
    </lineage>
</organism>
<dbReference type="EMBL" id="NHOQ01002739">
    <property type="protein sequence ID" value="PWA14893.1"/>
    <property type="molecule type" value="Genomic_DNA"/>
</dbReference>
<keyword evidence="4" id="KW-1185">Reference proteome</keyword>
<proteinExistence type="predicted"/>
<evidence type="ECO:0000256" key="1">
    <source>
        <dbReference type="SAM" id="MobiDB-lite"/>
    </source>
</evidence>
<sequence length="242" mass="26832">MASPSPRRTPRKLRGIMSSKPAGPADRQERGSPTGADKRWEGVAMAAAEPFESHVLDADGSKMSGAPMAERLHLNRTMGFKPQDGEADTPMSEVRVFNIVIIGLALFVLVVTGLYCISICYSRSRQSKRALIYESAVTRDEKESPVAVKAVKRSTSFINPLAFFRRPEAAKDNSRVYFIYSNPLPVGLNEEEEEEHKKATTTNTSSRPQQQTLLTMPPSLREYASDPSSGFILDSPIFYMQL</sequence>
<feature type="compositionally biased region" description="Polar residues" evidence="1">
    <location>
        <begin position="200"/>
        <end position="212"/>
    </location>
</feature>
<feature type="compositionally biased region" description="Basic and acidic residues" evidence="1">
    <location>
        <begin position="26"/>
        <end position="39"/>
    </location>
</feature>
<keyword evidence="2" id="KW-0812">Transmembrane</keyword>
<keyword evidence="2" id="KW-0472">Membrane</keyword>
<protein>
    <submittedName>
        <fullName evidence="3">Uncharacterized protein</fullName>
    </submittedName>
</protein>
<comment type="caution">
    <text evidence="3">The sequence shown here is derived from an EMBL/GenBank/DDBJ whole genome shotgun (WGS) entry which is preliminary data.</text>
</comment>